<dbReference type="EMBL" id="JACIEZ010000004">
    <property type="protein sequence ID" value="MBB4065193.1"/>
    <property type="molecule type" value="Genomic_DNA"/>
</dbReference>
<dbReference type="InterPro" id="IPR056935">
    <property type="entry name" value="Rv0428c-like_C"/>
</dbReference>
<reference evidence="4 5" key="1">
    <citation type="submission" date="2020-08" db="EMBL/GenBank/DDBJ databases">
        <title>Genomic Encyclopedia of Type Strains, Phase IV (KMG-IV): sequencing the most valuable type-strain genomes for metagenomic binning, comparative biology and taxonomic classification.</title>
        <authorList>
            <person name="Goeker M."/>
        </authorList>
    </citation>
    <scope>NUCLEOTIDE SEQUENCE [LARGE SCALE GENOMIC DNA]</scope>
    <source>
        <strain evidence="4 5">DSM 29853</strain>
    </source>
</reference>
<evidence type="ECO:0000256" key="2">
    <source>
        <dbReference type="ARBA" id="ARBA00023315"/>
    </source>
</evidence>
<accession>A0A7W6J7A1</accession>
<dbReference type="PROSITE" id="PS51186">
    <property type="entry name" value="GNAT"/>
    <property type="match status" value="1"/>
</dbReference>
<dbReference type="Gene3D" id="3.40.630.30">
    <property type="match status" value="1"/>
</dbReference>
<keyword evidence="2" id="KW-0012">Acyltransferase</keyword>
<dbReference type="SUPFAM" id="SSF55729">
    <property type="entry name" value="Acyl-CoA N-acyltransferases (Nat)"/>
    <property type="match status" value="1"/>
</dbReference>
<evidence type="ECO:0000256" key="1">
    <source>
        <dbReference type="ARBA" id="ARBA00022679"/>
    </source>
</evidence>
<sequence length="245" mass="27056">MRRLEAVGFRAWPSAFVQYDGSWQIRLTEGHPSKRLNCVVPLDPSDHKDMDDRLAKAAAKFEAVGQTLTIRETPLAPPVLMDHLRKSGWSRFETVRVLTVDIETAALPDTMDHLPMQDAARFSEACAVLRAGGSDDASVIASILSRIKPVAGYFLIDDVEHGPRACALCVQDNDLAGIQSLAVAPEVRRTGLGTELLSAALRWARLRGAKTAWLQVSAMNDPALALYARLGFGLVYEYHYWRKQA</sequence>
<feature type="domain" description="N-acetyltransferase" evidence="3">
    <location>
        <begin position="100"/>
        <end position="245"/>
    </location>
</feature>
<proteinExistence type="predicted"/>
<dbReference type="Proteomes" id="UP000528286">
    <property type="component" value="Unassembled WGS sequence"/>
</dbReference>
<keyword evidence="4" id="KW-0687">Ribonucleoprotein</keyword>
<gene>
    <name evidence="4" type="ORF">GGR23_002394</name>
</gene>
<dbReference type="PANTHER" id="PTHR43420:SF12">
    <property type="entry name" value="N-ACETYLTRANSFERASE DOMAIN-CONTAINING PROTEIN"/>
    <property type="match status" value="1"/>
</dbReference>
<dbReference type="InterPro" id="IPR016181">
    <property type="entry name" value="Acyl_CoA_acyltransferase"/>
</dbReference>
<dbReference type="CDD" id="cd04301">
    <property type="entry name" value="NAT_SF"/>
    <property type="match status" value="1"/>
</dbReference>
<dbReference type="GO" id="GO:0005840">
    <property type="term" value="C:ribosome"/>
    <property type="evidence" value="ECO:0007669"/>
    <property type="project" value="UniProtKB-KW"/>
</dbReference>
<dbReference type="InterPro" id="IPR050680">
    <property type="entry name" value="YpeA/RimI_acetyltransf"/>
</dbReference>
<name>A0A7W6J7A1_9HYPH</name>
<evidence type="ECO:0000313" key="5">
    <source>
        <dbReference type="Proteomes" id="UP000528286"/>
    </source>
</evidence>
<protein>
    <submittedName>
        <fullName evidence="4">Ribosomal protein S18 acetylase RimI-like enzyme</fullName>
    </submittedName>
</protein>
<dbReference type="PANTHER" id="PTHR43420">
    <property type="entry name" value="ACETYLTRANSFERASE"/>
    <property type="match status" value="1"/>
</dbReference>
<evidence type="ECO:0000313" key="4">
    <source>
        <dbReference type="EMBL" id="MBB4065193.1"/>
    </source>
</evidence>
<keyword evidence="1" id="KW-0808">Transferase</keyword>
<keyword evidence="5" id="KW-1185">Reference proteome</keyword>
<dbReference type="AlphaFoldDB" id="A0A7W6J7A1"/>
<dbReference type="Pfam" id="PF24553">
    <property type="entry name" value="Rv0428c_C"/>
    <property type="match status" value="1"/>
</dbReference>
<dbReference type="InterPro" id="IPR000182">
    <property type="entry name" value="GNAT_dom"/>
</dbReference>
<organism evidence="4 5">
    <name type="scientific">Gellertiella hungarica</name>
    <dbReference type="NCBI Taxonomy" id="1572859"/>
    <lineage>
        <taxon>Bacteria</taxon>
        <taxon>Pseudomonadati</taxon>
        <taxon>Pseudomonadota</taxon>
        <taxon>Alphaproteobacteria</taxon>
        <taxon>Hyphomicrobiales</taxon>
        <taxon>Rhizobiaceae</taxon>
        <taxon>Gellertiella</taxon>
    </lineage>
</organism>
<keyword evidence="4" id="KW-0689">Ribosomal protein</keyword>
<dbReference type="GO" id="GO:0016747">
    <property type="term" value="F:acyltransferase activity, transferring groups other than amino-acyl groups"/>
    <property type="evidence" value="ECO:0007669"/>
    <property type="project" value="InterPro"/>
</dbReference>
<evidence type="ECO:0000259" key="3">
    <source>
        <dbReference type="PROSITE" id="PS51186"/>
    </source>
</evidence>
<comment type="caution">
    <text evidence="4">The sequence shown here is derived from an EMBL/GenBank/DDBJ whole genome shotgun (WGS) entry which is preliminary data.</text>
</comment>